<dbReference type="AlphaFoldDB" id="A0A2P5E1T1"/>
<dbReference type="InterPro" id="IPR006734">
    <property type="entry name" value="PLATZ"/>
</dbReference>
<dbReference type="Proteomes" id="UP000237105">
    <property type="component" value="Unassembled WGS sequence"/>
</dbReference>
<sequence length="125" mass="14030">MAKHHQNQRMNFRNHGIFDFFLAEDRLLGCGTYGGAFPYKCNKRLVIALNPLPHSGTTCIEASCKICKRRLAEPDLYCYCSIACKASDELEEASGLDGSARPRAKTGPSPERVETECVIVDYMFY</sequence>
<comment type="caution">
    <text evidence="1">The sequence shown here is derived from an EMBL/GenBank/DDBJ whole genome shotgun (WGS) entry which is preliminary data.</text>
</comment>
<dbReference type="Pfam" id="PF04640">
    <property type="entry name" value="PLATZ"/>
    <property type="match status" value="1"/>
</dbReference>
<proteinExistence type="predicted"/>
<evidence type="ECO:0000313" key="2">
    <source>
        <dbReference type="Proteomes" id="UP000237105"/>
    </source>
</evidence>
<organism evidence="1 2">
    <name type="scientific">Parasponia andersonii</name>
    <name type="common">Sponia andersonii</name>
    <dbReference type="NCBI Taxonomy" id="3476"/>
    <lineage>
        <taxon>Eukaryota</taxon>
        <taxon>Viridiplantae</taxon>
        <taxon>Streptophyta</taxon>
        <taxon>Embryophyta</taxon>
        <taxon>Tracheophyta</taxon>
        <taxon>Spermatophyta</taxon>
        <taxon>Magnoliopsida</taxon>
        <taxon>eudicotyledons</taxon>
        <taxon>Gunneridae</taxon>
        <taxon>Pentapetalae</taxon>
        <taxon>rosids</taxon>
        <taxon>fabids</taxon>
        <taxon>Rosales</taxon>
        <taxon>Cannabaceae</taxon>
        <taxon>Parasponia</taxon>
    </lineage>
</organism>
<accession>A0A2P5E1T1</accession>
<dbReference type="EMBL" id="JXTB01000004">
    <property type="protein sequence ID" value="PON79495.1"/>
    <property type="molecule type" value="Genomic_DNA"/>
</dbReference>
<evidence type="ECO:0008006" key="3">
    <source>
        <dbReference type="Google" id="ProtNLM"/>
    </source>
</evidence>
<name>A0A2P5E1T1_PARAD</name>
<keyword evidence="2" id="KW-1185">Reference proteome</keyword>
<dbReference type="OrthoDB" id="670813at2759"/>
<evidence type="ECO:0000313" key="1">
    <source>
        <dbReference type="EMBL" id="PON79495.1"/>
    </source>
</evidence>
<protein>
    <recommendedName>
        <fullName evidence="3">PLATZ transcription factor family protein</fullName>
    </recommendedName>
</protein>
<reference evidence="2" key="1">
    <citation type="submission" date="2016-06" db="EMBL/GenBank/DDBJ databases">
        <title>Parallel loss of symbiosis genes in relatives of nitrogen-fixing non-legume Parasponia.</title>
        <authorList>
            <person name="Van Velzen R."/>
            <person name="Holmer R."/>
            <person name="Bu F."/>
            <person name="Rutten L."/>
            <person name="Van Zeijl A."/>
            <person name="Liu W."/>
            <person name="Santuari L."/>
            <person name="Cao Q."/>
            <person name="Sharma T."/>
            <person name="Shen D."/>
            <person name="Roswanjaya Y."/>
            <person name="Wardhani T."/>
            <person name="Kalhor M.S."/>
            <person name="Jansen J."/>
            <person name="Van den Hoogen J."/>
            <person name="Gungor B."/>
            <person name="Hartog M."/>
            <person name="Hontelez J."/>
            <person name="Verver J."/>
            <person name="Yang W.-C."/>
            <person name="Schijlen E."/>
            <person name="Repin R."/>
            <person name="Schilthuizen M."/>
            <person name="Schranz E."/>
            <person name="Heidstra R."/>
            <person name="Miyata K."/>
            <person name="Fedorova E."/>
            <person name="Kohlen W."/>
            <person name="Bisseling T."/>
            <person name="Smit S."/>
            <person name="Geurts R."/>
        </authorList>
    </citation>
    <scope>NUCLEOTIDE SEQUENCE [LARGE SCALE GENOMIC DNA]</scope>
    <source>
        <strain evidence="2">cv. WU1-14</strain>
    </source>
</reference>
<gene>
    <name evidence="1" type="ORF">PanWU01x14_012300</name>
</gene>